<keyword evidence="8" id="KW-0675">Receptor</keyword>
<evidence type="ECO:0000256" key="1">
    <source>
        <dbReference type="ARBA" id="ARBA00004167"/>
    </source>
</evidence>
<dbReference type="Pfam" id="PF00057">
    <property type="entry name" value="Ldl_recept_a"/>
    <property type="match status" value="2"/>
</dbReference>
<comment type="subcellular location">
    <subcellularLocation>
        <location evidence="2">Endomembrane system</location>
    </subcellularLocation>
    <subcellularLocation>
        <location evidence="1">Membrane</location>
        <topology evidence="1">Single-pass membrane protein</topology>
    </subcellularLocation>
</comment>
<feature type="disulfide bond" evidence="10">
    <location>
        <begin position="35"/>
        <end position="53"/>
    </location>
</feature>
<dbReference type="GO" id="GO:0005886">
    <property type="term" value="C:plasma membrane"/>
    <property type="evidence" value="ECO:0007669"/>
    <property type="project" value="TreeGrafter"/>
</dbReference>
<keyword evidence="9" id="KW-0325">Glycoprotein</keyword>
<evidence type="ECO:0000256" key="4">
    <source>
        <dbReference type="ARBA" id="ARBA00022737"/>
    </source>
</evidence>
<dbReference type="EMBL" id="CAJQZP010000774">
    <property type="protein sequence ID" value="CAG4984199.1"/>
    <property type="molecule type" value="Genomic_DNA"/>
</dbReference>
<gene>
    <name evidence="12" type="ORF">PAPOLLO_LOCUS10809</name>
</gene>
<feature type="disulfide bond" evidence="10">
    <location>
        <begin position="84"/>
        <end position="99"/>
    </location>
</feature>
<evidence type="ECO:0000256" key="8">
    <source>
        <dbReference type="ARBA" id="ARBA00023170"/>
    </source>
</evidence>
<keyword evidence="5" id="KW-1133">Transmembrane helix</keyword>
<evidence type="ECO:0000256" key="10">
    <source>
        <dbReference type="PROSITE-ProRule" id="PRU00124"/>
    </source>
</evidence>
<dbReference type="FunFam" id="4.10.400.10:FF:000045">
    <property type="entry name" value="Low-density lipoprotein receptor-related protein 2"/>
    <property type="match status" value="1"/>
</dbReference>
<sequence>MGTRSFLLLLVAVHCAVHIRAQLFRQTCGADDFRCNNGRCIEGSRRCDRVVDCPSQEDEQNCECRSNEFRCVSDGFCIESRKRCDGVNHCTDNSDEIDCATGFFRCRNGKILPHNQRCNRQYD</sequence>
<feature type="signal peptide" evidence="11">
    <location>
        <begin position="1"/>
        <end position="21"/>
    </location>
</feature>
<evidence type="ECO:0000256" key="5">
    <source>
        <dbReference type="ARBA" id="ARBA00022989"/>
    </source>
</evidence>
<dbReference type="PROSITE" id="PS50068">
    <property type="entry name" value="LDLRA_2"/>
    <property type="match status" value="2"/>
</dbReference>
<evidence type="ECO:0000256" key="2">
    <source>
        <dbReference type="ARBA" id="ARBA00004308"/>
    </source>
</evidence>
<evidence type="ECO:0000256" key="7">
    <source>
        <dbReference type="ARBA" id="ARBA00023157"/>
    </source>
</evidence>
<protein>
    <submittedName>
        <fullName evidence="12">(apollo) hypothetical protein</fullName>
    </submittedName>
</protein>
<dbReference type="AlphaFoldDB" id="A0A8S3WW65"/>
<proteinExistence type="predicted"/>
<keyword evidence="6" id="KW-0472">Membrane</keyword>
<organism evidence="12 13">
    <name type="scientific">Parnassius apollo</name>
    <name type="common">Apollo butterfly</name>
    <name type="synonym">Papilio apollo</name>
    <dbReference type="NCBI Taxonomy" id="110799"/>
    <lineage>
        <taxon>Eukaryota</taxon>
        <taxon>Metazoa</taxon>
        <taxon>Ecdysozoa</taxon>
        <taxon>Arthropoda</taxon>
        <taxon>Hexapoda</taxon>
        <taxon>Insecta</taxon>
        <taxon>Pterygota</taxon>
        <taxon>Neoptera</taxon>
        <taxon>Endopterygota</taxon>
        <taxon>Lepidoptera</taxon>
        <taxon>Glossata</taxon>
        <taxon>Ditrysia</taxon>
        <taxon>Papilionoidea</taxon>
        <taxon>Papilionidae</taxon>
        <taxon>Parnassiinae</taxon>
        <taxon>Parnassini</taxon>
        <taxon>Parnassius</taxon>
        <taxon>Parnassius</taxon>
    </lineage>
</organism>
<name>A0A8S3WW65_PARAO</name>
<keyword evidence="11" id="KW-0732">Signal</keyword>
<evidence type="ECO:0000313" key="13">
    <source>
        <dbReference type="Proteomes" id="UP000691718"/>
    </source>
</evidence>
<keyword evidence="7 10" id="KW-1015">Disulfide bond</keyword>
<dbReference type="CDD" id="cd00112">
    <property type="entry name" value="LDLa"/>
    <property type="match status" value="2"/>
</dbReference>
<keyword evidence="3" id="KW-0812">Transmembrane</keyword>
<reference evidence="12" key="1">
    <citation type="submission" date="2021-04" db="EMBL/GenBank/DDBJ databases">
        <authorList>
            <person name="Tunstrom K."/>
        </authorList>
    </citation>
    <scope>NUCLEOTIDE SEQUENCE</scope>
</reference>
<dbReference type="PANTHER" id="PTHR24270">
    <property type="entry name" value="LOW-DENSITY LIPOPROTEIN RECEPTOR-RELATED"/>
    <property type="match status" value="1"/>
</dbReference>
<keyword evidence="4" id="KW-0677">Repeat</keyword>
<evidence type="ECO:0000313" key="12">
    <source>
        <dbReference type="EMBL" id="CAG4984199.1"/>
    </source>
</evidence>
<comment type="caution">
    <text evidence="10">Lacks conserved residue(s) required for the propagation of feature annotation.</text>
</comment>
<accession>A0A8S3WW65</accession>
<dbReference type="SMART" id="SM00192">
    <property type="entry name" value="LDLa"/>
    <property type="match status" value="2"/>
</dbReference>
<evidence type="ECO:0000256" key="9">
    <source>
        <dbReference type="ARBA" id="ARBA00023180"/>
    </source>
</evidence>
<dbReference type="Proteomes" id="UP000691718">
    <property type="component" value="Unassembled WGS sequence"/>
</dbReference>
<dbReference type="InterPro" id="IPR023415">
    <property type="entry name" value="LDLR_class-A_CS"/>
</dbReference>
<evidence type="ECO:0000256" key="11">
    <source>
        <dbReference type="SAM" id="SignalP"/>
    </source>
</evidence>
<dbReference type="PROSITE" id="PS01209">
    <property type="entry name" value="LDLRA_1"/>
    <property type="match status" value="1"/>
</dbReference>
<feature type="disulfide bond" evidence="10">
    <location>
        <begin position="28"/>
        <end position="40"/>
    </location>
</feature>
<evidence type="ECO:0000256" key="3">
    <source>
        <dbReference type="ARBA" id="ARBA00022692"/>
    </source>
</evidence>
<dbReference type="InterPro" id="IPR002172">
    <property type="entry name" value="LDrepeatLR_classA_rpt"/>
</dbReference>
<dbReference type="InterPro" id="IPR050685">
    <property type="entry name" value="LDLR"/>
</dbReference>
<feature type="chain" id="PRO_5035941340" evidence="11">
    <location>
        <begin position="22"/>
        <end position="123"/>
    </location>
</feature>
<dbReference type="GO" id="GO:0012505">
    <property type="term" value="C:endomembrane system"/>
    <property type="evidence" value="ECO:0007669"/>
    <property type="project" value="UniProtKB-SubCell"/>
</dbReference>
<feature type="disulfide bond" evidence="10">
    <location>
        <begin position="47"/>
        <end position="62"/>
    </location>
</feature>
<comment type="caution">
    <text evidence="12">The sequence shown here is derived from an EMBL/GenBank/DDBJ whole genome shotgun (WGS) entry which is preliminary data.</text>
</comment>
<keyword evidence="13" id="KW-1185">Reference proteome</keyword>
<dbReference type="OrthoDB" id="10055367at2759"/>
<evidence type="ECO:0000256" key="6">
    <source>
        <dbReference type="ARBA" id="ARBA00023136"/>
    </source>
</evidence>